<dbReference type="OMA" id="PRVFAIN"/>
<dbReference type="SMART" id="SM00733">
    <property type="entry name" value="Mterf"/>
    <property type="match status" value="4"/>
</dbReference>
<keyword evidence="5" id="KW-1185">Reference proteome</keyword>
<dbReference type="InParanoid" id="A0A200Q7N5"/>
<evidence type="ECO:0000256" key="1">
    <source>
        <dbReference type="ARBA" id="ARBA00007692"/>
    </source>
</evidence>
<name>A0A200Q7N5_MACCD</name>
<dbReference type="AlphaFoldDB" id="A0A200Q7N5"/>
<organism evidence="4 5">
    <name type="scientific">Macleaya cordata</name>
    <name type="common">Five-seeded plume-poppy</name>
    <name type="synonym">Bocconia cordata</name>
    <dbReference type="NCBI Taxonomy" id="56857"/>
    <lineage>
        <taxon>Eukaryota</taxon>
        <taxon>Viridiplantae</taxon>
        <taxon>Streptophyta</taxon>
        <taxon>Embryophyta</taxon>
        <taxon>Tracheophyta</taxon>
        <taxon>Spermatophyta</taxon>
        <taxon>Magnoliopsida</taxon>
        <taxon>Ranunculales</taxon>
        <taxon>Papaveraceae</taxon>
        <taxon>Papaveroideae</taxon>
        <taxon>Macleaya</taxon>
    </lineage>
</organism>
<comment type="caution">
    <text evidence="4">The sequence shown here is derived from an EMBL/GenBank/DDBJ whole genome shotgun (WGS) entry which is preliminary data.</text>
</comment>
<dbReference type="Pfam" id="PF02536">
    <property type="entry name" value="mTERF"/>
    <property type="match status" value="1"/>
</dbReference>
<dbReference type="EMBL" id="MVGT01002801">
    <property type="protein sequence ID" value="OVA06455.1"/>
    <property type="molecule type" value="Genomic_DNA"/>
</dbReference>
<gene>
    <name evidence="4" type="ORF">BVC80_479g37</name>
</gene>
<dbReference type="OrthoDB" id="637682at2759"/>
<accession>A0A200Q7N5</accession>
<dbReference type="GO" id="GO:0003676">
    <property type="term" value="F:nucleic acid binding"/>
    <property type="evidence" value="ECO:0007669"/>
    <property type="project" value="InterPro"/>
</dbReference>
<dbReference type="InterPro" id="IPR038538">
    <property type="entry name" value="MTERF_sf"/>
</dbReference>
<comment type="similarity">
    <text evidence="1">Belongs to the mTERF family.</text>
</comment>
<evidence type="ECO:0000313" key="4">
    <source>
        <dbReference type="EMBL" id="OVA06455.1"/>
    </source>
</evidence>
<evidence type="ECO:0000256" key="3">
    <source>
        <dbReference type="ARBA" id="ARBA00022946"/>
    </source>
</evidence>
<keyword evidence="3" id="KW-0809">Transit peptide</keyword>
<proteinExistence type="inferred from homology"/>
<keyword evidence="2" id="KW-0805">Transcription regulation</keyword>
<sequence>MNSCGLSEDKAISASKKIHFETSSRPDSVVTFLESNGFTKSYISKLITCRPGLLFADPHKTLKPKLEFFNSRGLSGLDLAKVLSKDPLLLNTSLENQIIPTFAFLKSILHTDSNVVTSLKRSTSVLRQDPGKCLVPNIRVLRDLGVPESNITTLLISQPRVFAINAGRFEEFVEEIKGMGFDPLQYTFVLAIHGLTSMTKSFYLGIKSGCLQEMGLV</sequence>
<dbReference type="PANTHER" id="PTHR13068">
    <property type="entry name" value="CGI-12 PROTEIN-RELATED"/>
    <property type="match status" value="1"/>
</dbReference>
<reference evidence="4 5" key="1">
    <citation type="journal article" date="2017" name="Mol. Plant">
        <title>The Genome of Medicinal Plant Macleaya cordata Provides New Insights into Benzylisoquinoline Alkaloids Metabolism.</title>
        <authorList>
            <person name="Liu X."/>
            <person name="Liu Y."/>
            <person name="Huang P."/>
            <person name="Ma Y."/>
            <person name="Qing Z."/>
            <person name="Tang Q."/>
            <person name="Cao H."/>
            <person name="Cheng P."/>
            <person name="Zheng Y."/>
            <person name="Yuan Z."/>
            <person name="Zhou Y."/>
            <person name="Liu J."/>
            <person name="Tang Z."/>
            <person name="Zhuo Y."/>
            <person name="Zhang Y."/>
            <person name="Yu L."/>
            <person name="Huang J."/>
            <person name="Yang P."/>
            <person name="Peng Q."/>
            <person name="Zhang J."/>
            <person name="Jiang W."/>
            <person name="Zhang Z."/>
            <person name="Lin K."/>
            <person name="Ro D.K."/>
            <person name="Chen X."/>
            <person name="Xiong X."/>
            <person name="Shang Y."/>
            <person name="Huang S."/>
            <person name="Zeng J."/>
        </authorList>
    </citation>
    <scope>NUCLEOTIDE SEQUENCE [LARGE SCALE GENOMIC DNA]</scope>
    <source>
        <strain evidence="5">cv. BLH2017</strain>
        <tissue evidence="4">Root</tissue>
    </source>
</reference>
<dbReference type="PANTHER" id="PTHR13068:SF166">
    <property type="entry name" value="TRANSCRIPTION TERMINATION FACTOR MTERF15, MITOCHONDRIAL-LIKE"/>
    <property type="match status" value="1"/>
</dbReference>
<dbReference type="Gene3D" id="1.25.70.10">
    <property type="entry name" value="Transcription termination factor 3, mitochondrial"/>
    <property type="match status" value="1"/>
</dbReference>
<dbReference type="Proteomes" id="UP000195402">
    <property type="component" value="Unassembled WGS sequence"/>
</dbReference>
<evidence type="ECO:0000313" key="5">
    <source>
        <dbReference type="Proteomes" id="UP000195402"/>
    </source>
</evidence>
<keyword evidence="2" id="KW-0806">Transcription termination</keyword>
<evidence type="ECO:0000256" key="2">
    <source>
        <dbReference type="ARBA" id="ARBA00022472"/>
    </source>
</evidence>
<protein>
    <submittedName>
        <fullName evidence="4">Mitochodrial transcription termination factor-related</fullName>
    </submittedName>
</protein>
<keyword evidence="2" id="KW-0804">Transcription</keyword>
<dbReference type="InterPro" id="IPR003690">
    <property type="entry name" value="MTERF"/>
</dbReference>
<dbReference type="GO" id="GO:0006353">
    <property type="term" value="P:DNA-templated transcription termination"/>
    <property type="evidence" value="ECO:0007669"/>
    <property type="project" value="UniProtKB-KW"/>
</dbReference>